<sequence>MSRFEALKTIILQYKYKLLLTYSLFSIEMLGLLMRPFFLGKAVDGLLEGSYQGLLYLAAAHVLWLIAGTIRHMYDTRTYSGIYTTLVTRLLSRNYHSDEVSKLSAHSTLAREFIDFLEFDLNYVVEAVYNLLGSLIMLMFYDRAVVLVCLGMLIPVTIISYFYGKRMKRLNQLKNDELEKQVEIIGSRNSQKITQHYNNLRKWQVKISDKEAWNFGTMELLVLAVIITSLLITTGKHWKDGFLAGDIVAIYNYILKFVGGVDTIPYAVQRLSALKDITRRIEFDEEEDIEN</sequence>
<dbReference type="Proteomes" id="UP001595906">
    <property type="component" value="Unassembled WGS sequence"/>
</dbReference>
<evidence type="ECO:0000259" key="6">
    <source>
        <dbReference type="PROSITE" id="PS50929"/>
    </source>
</evidence>
<dbReference type="Gene3D" id="1.20.1560.10">
    <property type="entry name" value="ABC transporter type 1, transmembrane domain"/>
    <property type="match status" value="1"/>
</dbReference>
<evidence type="ECO:0000313" key="7">
    <source>
        <dbReference type="EMBL" id="MFC4233387.1"/>
    </source>
</evidence>
<feature type="transmembrane region" description="Helical" evidence="5">
    <location>
        <begin position="50"/>
        <end position="70"/>
    </location>
</feature>
<dbReference type="PROSITE" id="PS50929">
    <property type="entry name" value="ABC_TM1F"/>
    <property type="match status" value="1"/>
</dbReference>
<organism evidence="7 8">
    <name type="scientific">Parasediminibacterium paludis</name>
    <dbReference type="NCBI Taxonomy" id="908966"/>
    <lineage>
        <taxon>Bacteria</taxon>
        <taxon>Pseudomonadati</taxon>
        <taxon>Bacteroidota</taxon>
        <taxon>Chitinophagia</taxon>
        <taxon>Chitinophagales</taxon>
        <taxon>Chitinophagaceae</taxon>
        <taxon>Parasediminibacterium</taxon>
    </lineage>
</organism>
<dbReference type="EMBL" id="JBHSDC010000029">
    <property type="protein sequence ID" value="MFC4233387.1"/>
    <property type="molecule type" value="Genomic_DNA"/>
</dbReference>
<evidence type="ECO:0000256" key="1">
    <source>
        <dbReference type="ARBA" id="ARBA00004651"/>
    </source>
</evidence>
<evidence type="ECO:0000313" key="8">
    <source>
        <dbReference type="Proteomes" id="UP001595906"/>
    </source>
</evidence>
<keyword evidence="3 5" id="KW-1133">Transmembrane helix</keyword>
<proteinExistence type="predicted"/>
<accession>A0ABV8PZJ2</accession>
<dbReference type="RefSeq" id="WP_379015645.1">
    <property type="nucleotide sequence ID" value="NZ_JBHSDC010000029.1"/>
</dbReference>
<dbReference type="InterPro" id="IPR036640">
    <property type="entry name" value="ABC1_TM_sf"/>
</dbReference>
<name>A0ABV8PZJ2_9BACT</name>
<gene>
    <name evidence="7" type="ORF">ACFOW1_15915</name>
</gene>
<feature type="transmembrane region" description="Helical" evidence="5">
    <location>
        <begin position="212"/>
        <end position="232"/>
    </location>
</feature>
<dbReference type="SUPFAM" id="SSF90123">
    <property type="entry name" value="ABC transporter transmembrane region"/>
    <property type="match status" value="1"/>
</dbReference>
<feature type="domain" description="ABC transmembrane type-1" evidence="6">
    <location>
        <begin position="36"/>
        <end position="273"/>
    </location>
</feature>
<evidence type="ECO:0000256" key="5">
    <source>
        <dbReference type="SAM" id="Phobius"/>
    </source>
</evidence>
<dbReference type="InterPro" id="IPR011527">
    <property type="entry name" value="ABC1_TM_dom"/>
</dbReference>
<feature type="transmembrane region" description="Helical" evidence="5">
    <location>
        <begin position="20"/>
        <end position="38"/>
    </location>
</feature>
<feature type="transmembrane region" description="Helical" evidence="5">
    <location>
        <begin position="121"/>
        <end position="139"/>
    </location>
</feature>
<keyword evidence="4 5" id="KW-0472">Membrane</keyword>
<comment type="caution">
    <text evidence="7">The sequence shown here is derived from an EMBL/GenBank/DDBJ whole genome shotgun (WGS) entry which is preliminary data.</text>
</comment>
<reference evidence="8" key="1">
    <citation type="journal article" date="2019" name="Int. J. Syst. Evol. Microbiol.">
        <title>The Global Catalogue of Microorganisms (GCM) 10K type strain sequencing project: providing services to taxonomists for standard genome sequencing and annotation.</title>
        <authorList>
            <consortium name="The Broad Institute Genomics Platform"/>
            <consortium name="The Broad Institute Genome Sequencing Center for Infectious Disease"/>
            <person name="Wu L."/>
            <person name="Ma J."/>
        </authorList>
    </citation>
    <scope>NUCLEOTIDE SEQUENCE [LARGE SCALE GENOMIC DNA]</scope>
    <source>
        <strain evidence="8">CECT 8010</strain>
    </source>
</reference>
<keyword evidence="8" id="KW-1185">Reference proteome</keyword>
<keyword evidence="2 5" id="KW-0812">Transmembrane</keyword>
<protein>
    <submittedName>
        <fullName evidence="7">ABC transporter six-transmembrane domain-containing protein</fullName>
    </submittedName>
</protein>
<dbReference type="Pfam" id="PF13748">
    <property type="entry name" value="ABC_membrane_3"/>
    <property type="match status" value="1"/>
</dbReference>
<comment type="subcellular location">
    <subcellularLocation>
        <location evidence="1">Cell membrane</location>
        <topology evidence="1">Multi-pass membrane protein</topology>
    </subcellularLocation>
</comment>
<evidence type="ECO:0000256" key="3">
    <source>
        <dbReference type="ARBA" id="ARBA00022989"/>
    </source>
</evidence>
<feature type="transmembrane region" description="Helical" evidence="5">
    <location>
        <begin position="145"/>
        <end position="164"/>
    </location>
</feature>
<evidence type="ECO:0000256" key="4">
    <source>
        <dbReference type="ARBA" id="ARBA00023136"/>
    </source>
</evidence>
<evidence type="ECO:0000256" key="2">
    <source>
        <dbReference type="ARBA" id="ARBA00022692"/>
    </source>
</evidence>